<keyword evidence="3" id="KW-1185">Reference proteome</keyword>
<evidence type="ECO:0000256" key="1">
    <source>
        <dbReference type="SAM" id="MobiDB-lite"/>
    </source>
</evidence>
<dbReference type="AlphaFoldDB" id="A0AAE1A9V6"/>
<dbReference type="Proteomes" id="UP001283361">
    <property type="component" value="Unassembled WGS sequence"/>
</dbReference>
<reference evidence="2" key="1">
    <citation type="journal article" date="2023" name="G3 (Bethesda)">
        <title>A reference genome for the long-term kleptoplast-retaining sea slug Elysia crispata morphotype clarki.</title>
        <authorList>
            <person name="Eastman K.E."/>
            <person name="Pendleton A.L."/>
            <person name="Shaikh M.A."/>
            <person name="Suttiyut T."/>
            <person name="Ogas R."/>
            <person name="Tomko P."/>
            <person name="Gavelis G."/>
            <person name="Widhalm J.R."/>
            <person name="Wisecaver J.H."/>
        </authorList>
    </citation>
    <scope>NUCLEOTIDE SEQUENCE</scope>
    <source>
        <strain evidence="2">ECLA1</strain>
    </source>
</reference>
<name>A0AAE1A9V6_9GAST</name>
<evidence type="ECO:0000313" key="3">
    <source>
        <dbReference type="Proteomes" id="UP001283361"/>
    </source>
</evidence>
<comment type="caution">
    <text evidence="2">The sequence shown here is derived from an EMBL/GenBank/DDBJ whole genome shotgun (WGS) entry which is preliminary data.</text>
</comment>
<feature type="compositionally biased region" description="Low complexity" evidence="1">
    <location>
        <begin position="24"/>
        <end position="35"/>
    </location>
</feature>
<feature type="region of interest" description="Disordered" evidence="1">
    <location>
        <begin position="1"/>
        <end position="79"/>
    </location>
</feature>
<gene>
    <name evidence="2" type="ORF">RRG08_002438</name>
</gene>
<accession>A0AAE1A9V6</accession>
<sequence>MLIFSEDCPREQQRLTPGEGVAESSSQPLRLSPLRCQKNERNKGRKCSEMSVEKAEEGEKEARFVGSLLPTQHPLTPGD</sequence>
<organism evidence="2 3">
    <name type="scientific">Elysia crispata</name>
    <name type="common">lettuce slug</name>
    <dbReference type="NCBI Taxonomy" id="231223"/>
    <lineage>
        <taxon>Eukaryota</taxon>
        <taxon>Metazoa</taxon>
        <taxon>Spiralia</taxon>
        <taxon>Lophotrochozoa</taxon>
        <taxon>Mollusca</taxon>
        <taxon>Gastropoda</taxon>
        <taxon>Heterobranchia</taxon>
        <taxon>Euthyneura</taxon>
        <taxon>Panpulmonata</taxon>
        <taxon>Sacoglossa</taxon>
        <taxon>Placobranchoidea</taxon>
        <taxon>Plakobranchidae</taxon>
        <taxon>Elysia</taxon>
    </lineage>
</organism>
<protein>
    <submittedName>
        <fullName evidence="2">Uncharacterized protein</fullName>
    </submittedName>
</protein>
<feature type="compositionally biased region" description="Polar residues" evidence="1">
    <location>
        <begin position="69"/>
        <end position="79"/>
    </location>
</feature>
<feature type="compositionally biased region" description="Basic and acidic residues" evidence="1">
    <location>
        <begin position="37"/>
        <end position="63"/>
    </location>
</feature>
<dbReference type="EMBL" id="JAWDGP010002483">
    <property type="protein sequence ID" value="KAK3782802.1"/>
    <property type="molecule type" value="Genomic_DNA"/>
</dbReference>
<proteinExistence type="predicted"/>
<evidence type="ECO:0000313" key="2">
    <source>
        <dbReference type="EMBL" id="KAK3782802.1"/>
    </source>
</evidence>